<proteinExistence type="predicted"/>
<name>A0A6L2K888_TANCI</name>
<comment type="caution">
    <text evidence="2">The sequence shown here is derived from an EMBL/GenBank/DDBJ whole genome shotgun (WGS) entry which is preliminary data.</text>
</comment>
<gene>
    <name evidence="2" type="ORF">Tci_016958</name>
</gene>
<feature type="region of interest" description="Disordered" evidence="1">
    <location>
        <begin position="58"/>
        <end position="84"/>
    </location>
</feature>
<feature type="region of interest" description="Disordered" evidence="1">
    <location>
        <begin position="9"/>
        <end position="31"/>
    </location>
</feature>
<evidence type="ECO:0000256" key="1">
    <source>
        <dbReference type="SAM" id="MobiDB-lite"/>
    </source>
</evidence>
<evidence type="ECO:0000313" key="2">
    <source>
        <dbReference type="EMBL" id="GEU44980.1"/>
    </source>
</evidence>
<organism evidence="2">
    <name type="scientific">Tanacetum cinerariifolium</name>
    <name type="common">Dalmatian daisy</name>
    <name type="synonym">Chrysanthemum cinerariifolium</name>
    <dbReference type="NCBI Taxonomy" id="118510"/>
    <lineage>
        <taxon>Eukaryota</taxon>
        <taxon>Viridiplantae</taxon>
        <taxon>Streptophyta</taxon>
        <taxon>Embryophyta</taxon>
        <taxon>Tracheophyta</taxon>
        <taxon>Spermatophyta</taxon>
        <taxon>Magnoliopsida</taxon>
        <taxon>eudicotyledons</taxon>
        <taxon>Gunneridae</taxon>
        <taxon>Pentapetalae</taxon>
        <taxon>asterids</taxon>
        <taxon>campanulids</taxon>
        <taxon>Asterales</taxon>
        <taxon>Asteraceae</taxon>
        <taxon>Asteroideae</taxon>
        <taxon>Anthemideae</taxon>
        <taxon>Anthemidinae</taxon>
        <taxon>Tanacetum</taxon>
    </lineage>
</organism>
<accession>A0A6L2K888</accession>
<protein>
    <submittedName>
        <fullName evidence="2">Uncharacterized protein</fullName>
    </submittedName>
</protein>
<sequence>MVQGINGEFNFLSEEGLDENQGSLSAKSMDNETPMINAKPISAVYPSNVAENIIDSYNTSPKGDELSPVGPSASPYPEAGKKSKAMGRRKLTVDALRDEFPSARELEDTTDCHWVVAHAEIKTLQGQVSGLYNVYSRLVLEEKKWINYEKTLSLLPAKVEAVVTKVVPGTTTKLVHSDEMGVPIARLVKASIIHGKCVAFEEVAEIKEPFVLEKMLGYRPFLKEEYD</sequence>
<reference evidence="2" key="1">
    <citation type="journal article" date="2019" name="Sci. Rep.">
        <title>Draft genome of Tanacetum cinerariifolium, the natural source of mosquito coil.</title>
        <authorList>
            <person name="Yamashiro T."/>
            <person name="Shiraishi A."/>
            <person name="Satake H."/>
            <person name="Nakayama K."/>
        </authorList>
    </citation>
    <scope>NUCLEOTIDE SEQUENCE</scope>
</reference>
<dbReference type="EMBL" id="BKCJ010001921">
    <property type="protein sequence ID" value="GEU44980.1"/>
    <property type="molecule type" value="Genomic_DNA"/>
</dbReference>
<dbReference type="AlphaFoldDB" id="A0A6L2K888"/>